<organism evidence="4 5">
    <name type="scientific">Mizuhopecten yessoensis</name>
    <name type="common">Japanese scallop</name>
    <name type="synonym">Patinopecten yessoensis</name>
    <dbReference type="NCBI Taxonomy" id="6573"/>
    <lineage>
        <taxon>Eukaryota</taxon>
        <taxon>Metazoa</taxon>
        <taxon>Spiralia</taxon>
        <taxon>Lophotrochozoa</taxon>
        <taxon>Mollusca</taxon>
        <taxon>Bivalvia</taxon>
        <taxon>Autobranchia</taxon>
        <taxon>Pteriomorphia</taxon>
        <taxon>Pectinida</taxon>
        <taxon>Pectinoidea</taxon>
        <taxon>Pectinidae</taxon>
        <taxon>Mizuhopecten</taxon>
    </lineage>
</organism>
<dbReference type="STRING" id="6573.A0A210R202"/>
<keyword evidence="2" id="KW-0143">Chaperone</keyword>
<accession>A0A210R202</accession>
<dbReference type="PANTHER" id="PTHR33643:SF1">
    <property type="entry name" value="UREASE ACCESSORY PROTEIN D"/>
    <property type="match status" value="1"/>
</dbReference>
<protein>
    <submittedName>
        <fullName evidence="4">Urease accessory protein UreD</fullName>
    </submittedName>
</protein>
<dbReference type="Pfam" id="PF01774">
    <property type="entry name" value="UreD"/>
    <property type="match status" value="1"/>
</dbReference>
<dbReference type="PANTHER" id="PTHR33643">
    <property type="entry name" value="UREASE ACCESSORY PROTEIN D"/>
    <property type="match status" value="1"/>
</dbReference>
<comment type="caution">
    <text evidence="4">The sequence shown here is derived from an EMBL/GenBank/DDBJ whole genome shotgun (WGS) entry which is preliminary data.</text>
</comment>
<reference evidence="4 5" key="1">
    <citation type="journal article" date="2017" name="Nat. Ecol. Evol.">
        <title>Scallop genome provides insights into evolution of bilaterian karyotype and development.</title>
        <authorList>
            <person name="Wang S."/>
            <person name="Zhang J."/>
            <person name="Jiao W."/>
            <person name="Li J."/>
            <person name="Xun X."/>
            <person name="Sun Y."/>
            <person name="Guo X."/>
            <person name="Huan P."/>
            <person name="Dong B."/>
            <person name="Zhang L."/>
            <person name="Hu X."/>
            <person name="Sun X."/>
            <person name="Wang J."/>
            <person name="Zhao C."/>
            <person name="Wang Y."/>
            <person name="Wang D."/>
            <person name="Huang X."/>
            <person name="Wang R."/>
            <person name="Lv J."/>
            <person name="Li Y."/>
            <person name="Zhang Z."/>
            <person name="Liu B."/>
            <person name="Lu W."/>
            <person name="Hui Y."/>
            <person name="Liang J."/>
            <person name="Zhou Z."/>
            <person name="Hou R."/>
            <person name="Li X."/>
            <person name="Liu Y."/>
            <person name="Li H."/>
            <person name="Ning X."/>
            <person name="Lin Y."/>
            <person name="Zhao L."/>
            <person name="Xing Q."/>
            <person name="Dou J."/>
            <person name="Li Y."/>
            <person name="Mao J."/>
            <person name="Guo H."/>
            <person name="Dou H."/>
            <person name="Li T."/>
            <person name="Mu C."/>
            <person name="Jiang W."/>
            <person name="Fu Q."/>
            <person name="Fu X."/>
            <person name="Miao Y."/>
            <person name="Liu J."/>
            <person name="Yu Q."/>
            <person name="Li R."/>
            <person name="Liao H."/>
            <person name="Li X."/>
            <person name="Kong Y."/>
            <person name="Jiang Z."/>
            <person name="Chourrout D."/>
            <person name="Li R."/>
            <person name="Bao Z."/>
        </authorList>
    </citation>
    <scope>NUCLEOTIDE SEQUENCE [LARGE SCALE GENOMIC DNA]</scope>
    <source>
        <strain evidence="4 5">PY_sf001</strain>
    </source>
</reference>
<proteinExistence type="inferred from homology"/>
<dbReference type="InterPro" id="IPR002669">
    <property type="entry name" value="UreD"/>
</dbReference>
<sequence>MTGSVVGDQLVTNDSKNDQKKPVAVMFPPSSQEPTARVVLQEQGRRKGEEFGLSEAVTIKYSYPMKILVPEHIGNGTCRWIFPVTFGGGLVGGDKVSMEIDIQDGCCGLLTSQEATKVYHCEDVKETTQSFKYTVGKEALLCVLPDYIVCYKDAAYKQTQEIQLCNTANVVYLDWLTAGRIARNEEWQFSRYFNRTEIKVDGALIFKDQVLMQDSPYITVHQSMKNYKVTCTCVLLGNKLQDICTHLQKTLTPKKKFGEQYNSDSVCCVSPITNRCGVSGLYIRFMTTNTTAAYAVISDIVRPLLPILGADPFHNKY</sequence>
<dbReference type="Proteomes" id="UP000242188">
    <property type="component" value="Unassembled WGS sequence"/>
</dbReference>
<evidence type="ECO:0000313" key="5">
    <source>
        <dbReference type="Proteomes" id="UP000242188"/>
    </source>
</evidence>
<gene>
    <name evidence="4" type="ORF">KP79_PYT17999</name>
</gene>
<dbReference type="EMBL" id="NEDP02000796">
    <property type="protein sequence ID" value="OWF54987.1"/>
    <property type="molecule type" value="Genomic_DNA"/>
</dbReference>
<name>A0A210R202_MIZYE</name>
<dbReference type="GO" id="GO:0016151">
    <property type="term" value="F:nickel cation binding"/>
    <property type="evidence" value="ECO:0007669"/>
    <property type="project" value="InterPro"/>
</dbReference>
<evidence type="ECO:0000256" key="2">
    <source>
        <dbReference type="ARBA" id="ARBA00023186"/>
    </source>
</evidence>
<feature type="region of interest" description="Disordered" evidence="3">
    <location>
        <begin position="1"/>
        <end position="24"/>
    </location>
</feature>
<dbReference type="AlphaFoldDB" id="A0A210R202"/>
<dbReference type="HAMAP" id="MF_01384">
    <property type="entry name" value="UreD"/>
    <property type="match status" value="1"/>
</dbReference>
<evidence type="ECO:0000313" key="4">
    <source>
        <dbReference type="EMBL" id="OWF54987.1"/>
    </source>
</evidence>
<comment type="similarity">
    <text evidence="1">Belongs to the UreD family.</text>
</comment>
<dbReference type="OrthoDB" id="5550464at2759"/>
<keyword evidence="5" id="KW-1185">Reference proteome</keyword>
<evidence type="ECO:0000256" key="3">
    <source>
        <dbReference type="SAM" id="MobiDB-lite"/>
    </source>
</evidence>
<evidence type="ECO:0000256" key="1">
    <source>
        <dbReference type="ARBA" id="ARBA00007177"/>
    </source>
</evidence>